<feature type="signal peptide" evidence="6">
    <location>
        <begin position="1"/>
        <end position="18"/>
    </location>
</feature>
<evidence type="ECO:0000313" key="7">
    <source>
        <dbReference type="EMBL" id="NDP48147.1"/>
    </source>
</evidence>
<organism evidence="7 8">
    <name type="scientific">Sulfuriferula multivorans</name>
    <dbReference type="NCBI Taxonomy" id="1559896"/>
    <lineage>
        <taxon>Bacteria</taxon>
        <taxon>Pseudomonadati</taxon>
        <taxon>Pseudomonadota</taxon>
        <taxon>Betaproteobacteria</taxon>
        <taxon>Nitrosomonadales</taxon>
        <taxon>Sulfuricellaceae</taxon>
        <taxon>Sulfuriferula</taxon>
    </lineage>
</organism>
<accession>A0A7C9P732</accession>
<reference evidence="7 8" key="1">
    <citation type="submission" date="2019-09" db="EMBL/GenBank/DDBJ databases">
        <title>H2 Metabolism Revealed by Metagenomic Analysis in Subglacial Sediment of East Antarctica.</title>
        <authorList>
            <person name="Yang Z."/>
            <person name="Zhang Y."/>
            <person name="Lv Y."/>
            <person name="Yan W."/>
            <person name="Xiao X."/>
            <person name="Sun B."/>
            <person name="Ma H."/>
        </authorList>
    </citation>
    <scope>NUCLEOTIDE SEQUENCE [LARGE SCALE GENOMIC DNA]</scope>
    <source>
        <strain evidence="7">Bin2_2</strain>
    </source>
</reference>
<evidence type="ECO:0000256" key="3">
    <source>
        <dbReference type="ARBA" id="ARBA00023002"/>
    </source>
</evidence>
<name>A0A7C9P732_9PROT</name>
<evidence type="ECO:0000256" key="6">
    <source>
        <dbReference type="SAM" id="SignalP"/>
    </source>
</evidence>
<dbReference type="PRINTS" id="PR01011">
    <property type="entry name" value="GLUTPROXDASE"/>
</dbReference>
<dbReference type="AlphaFoldDB" id="A0A7C9P732"/>
<dbReference type="PANTHER" id="PTHR11592">
    <property type="entry name" value="GLUTATHIONE PEROXIDASE"/>
    <property type="match status" value="1"/>
</dbReference>
<keyword evidence="3 5" id="KW-0560">Oxidoreductase</keyword>
<feature type="chain" id="PRO_5028962602" description="Glutathione peroxidase" evidence="6">
    <location>
        <begin position="19"/>
        <end position="191"/>
    </location>
</feature>
<dbReference type="Pfam" id="PF00255">
    <property type="entry name" value="GSHPx"/>
    <property type="match status" value="1"/>
</dbReference>
<dbReference type="Gene3D" id="3.40.30.10">
    <property type="entry name" value="Glutaredoxin"/>
    <property type="match status" value="1"/>
</dbReference>
<keyword evidence="6" id="KW-0732">Signal</keyword>
<evidence type="ECO:0000256" key="2">
    <source>
        <dbReference type="ARBA" id="ARBA00022559"/>
    </source>
</evidence>
<dbReference type="GO" id="GO:0034599">
    <property type="term" value="P:cellular response to oxidative stress"/>
    <property type="evidence" value="ECO:0007669"/>
    <property type="project" value="TreeGrafter"/>
</dbReference>
<dbReference type="PIRSF" id="PIRSF000303">
    <property type="entry name" value="Glutathion_perox"/>
    <property type="match status" value="1"/>
</dbReference>
<comment type="similarity">
    <text evidence="1 5">Belongs to the glutathione peroxidase family.</text>
</comment>
<dbReference type="CDD" id="cd00340">
    <property type="entry name" value="GSH_Peroxidase"/>
    <property type="match status" value="1"/>
</dbReference>
<dbReference type="InterPro" id="IPR000889">
    <property type="entry name" value="Glutathione_peroxidase"/>
</dbReference>
<dbReference type="Proteomes" id="UP000483432">
    <property type="component" value="Unassembled WGS sequence"/>
</dbReference>
<dbReference type="PROSITE" id="PS00460">
    <property type="entry name" value="GLUTATHIONE_PEROXID_1"/>
    <property type="match status" value="1"/>
</dbReference>
<dbReference type="InterPro" id="IPR029759">
    <property type="entry name" value="GPX_AS"/>
</dbReference>
<proteinExistence type="inferred from homology"/>
<gene>
    <name evidence="7" type="ORF">GZ085_07090</name>
</gene>
<dbReference type="GO" id="GO:0004601">
    <property type="term" value="F:peroxidase activity"/>
    <property type="evidence" value="ECO:0007669"/>
    <property type="project" value="UniProtKB-KW"/>
</dbReference>
<evidence type="ECO:0000256" key="1">
    <source>
        <dbReference type="ARBA" id="ARBA00006926"/>
    </source>
</evidence>
<protein>
    <recommendedName>
        <fullName evidence="5">Glutathione peroxidase</fullName>
    </recommendedName>
</protein>
<keyword evidence="2 5" id="KW-0575">Peroxidase</keyword>
<evidence type="ECO:0000256" key="5">
    <source>
        <dbReference type="RuleBase" id="RU000499"/>
    </source>
</evidence>
<dbReference type="EMBL" id="JAAFGW010000085">
    <property type="protein sequence ID" value="NDP48147.1"/>
    <property type="molecule type" value="Genomic_DNA"/>
</dbReference>
<evidence type="ECO:0000313" key="8">
    <source>
        <dbReference type="Proteomes" id="UP000483432"/>
    </source>
</evidence>
<dbReference type="PROSITE" id="PS51355">
    <property type="entry name" value="GLUTATHIONE_PEROXID_3"/>
    <property type="match status" value="1"/>
</dbReference>
<comment type="caution">
    <text evidence="7">The sequence shown here is derived from an EMBL/GenBank/DDBJ whole genome shotgun (WGS) entry which is preliminary data.</text>
</comment>
<sequence length="191" mass="20306">MNTLLFIATLLLTAGVNAAPACPPLLNFSLMDIDGANRNLCTYAGKVVLVVNTASQCGYTGQYKGLQALSDQYGPQGLVVLGLPANDFGGQEPGSNATIKNFCEVGYQVDFALFAKTGVTAANANPLHEALAKATGERPRWNFHKYLIDRSGTHALSFASQVDPQSKEMIQAIESLLKAKPGHSKYSEAGK</sequence>
<feature type="active site" evidence="4">
    <location>
        <position position="57"/>
    </location>
</feature>
<dbReference type="InterPro" id="IPR036249">
    <property type="entry name" value="Thioredoxin-like_sf"/>
</dbReference>
<dbReference type="PANTHER" id="PTHR11592:SF78">
    <property type="entry name" value="GLUTATHIONE PEROXIDASE"/>
    <property type="match status" value="1"/>
</dbReference>
<dbReference type="SUPFAM" id="SSF52833">
    <property type="entry name" value="Thioredoxin-like"/>
    <property type="match status" value="1"/>
</dbReference>
<evidence type="ECO:0000256" key="4">
    <source>
        <dbReference type="PIRSR" id="PIRSR000303-1"/>
    </source>
</evidence>